<feature type="domain" description="Man1/Src1-like C-terminal" evidence="8">
    <location>
        <begin position="304"/>
        <end position="451"/>
    </location>
</feature>
<evidence type="ECO:0000256" key="1">
    <source>
        <dbReference type="ARBA" id="ARBA00004126"/>
    </source>
</evidence>
<evidence type="ECO:0000256" key="3">
    <source>
        <dbReference type="ARBA" id="ARBA00022989"/>
    </source>
</evidence>
<evidence type="ECO:0000313" key="10">
    <source>
        <dbReference type="Proteomes" id="UP001150062"/>
    </source>
</evidence>
<feature type="transmembrane region" description="Helical" evidence="7">
    <location>
        <begin position="328"/>
        <end position="346"/>
    </location>
</feature>
<keyword evidence="3 7" id="KW-1133">Transmembrane helix</keyword>
<keyword evidence="2 7" id="KW-0812">Transmembrane</keyword>
<feature type="coiled-coil region" evidence="6">
    <location>
        <begin position="80"/>
        <end position="116"/>
    </location>
</feature>
<sequence>MTTNNNDLTTKKIEKLITKQTPNHQPNKRFPTRRRKKNDLIFHTEKKIQRKKNLFQDNWPLTSEKALRQKPKRNDDLFEFQKKKKKTEKIENSNLKLEKQNNMQEKEQKIEKIALKKQINFENYQENFKKLSFFIESNLKIFNILIVCIIVLIISFFIKKKIESSNIQYCDSFSEILEQQNDITQLKNNDCVKCPLNGICENGRFIKCKRGYLKKNQECADQTGIFVLLSKEIQNILIKKIINFNCNPSLNGIANSESLNEYELIQIINDQNTFSPFIITKWIEQYHLYPGYYNEKYGIGFMNFKFRYSQNPSYPMKCLIKKIIVNNWENLVLFIISVITLIMFVIKFMKNKLFKNEANQILNAVKEKIQKQKINSQQFDTDPYITSNYLQFKFLNKDNFNVDKSCSNINDNEKNKKKTWEYINKELLKDTNIAKKNIKTDNGEEIIWEYI</sequence>
<evidence type="ECO:0000259" key="8">
    <source>
        <dbReference type="Pfam" id="PF09402"/>
    </source>
</evidence>
<evidence type="ECO:0000256" key="7">
    <source>
        <dbReference type="SAM" id="Phobius"/>
    </source>
</evidence>
<organism evidence="9 10">
    <name type="scientific">Anaeramoeba flamelloides</name>
    <dbReference type="NCBI Taxonomy" id="1746091"/>
    <lineage>
        <taxon>Eukaryota</taxon>
        <taxon>Metamonada</taxon>
        <taxon>Anaeramoebidae</taxon>
        <taxon>Anaeramoeba</taxon>
    </lineage>
</organism>
<evidence type="ECO:0000256" key="6">
    <source>
        <dbReference type="SAM" id="Coils"/>
    </source>
</evidence>
<evidence type="ECO:0000256" key="2">
    <source>
        <dbReference type="ARBA" id="ARBA00022692"/>
    </source>
</evidence>
<reference evidence="9" key="1">
    <citation type="submission" date="2022-08" db="EMBL/GenBank/DDBJ databases">
        <title>Novel sulfate-reducing endosymbionts in the free-living metamonad Anaeramoeba.</title>
        <authorList>
            <person name="Jerlstrom-Hultqvist J."/>
            <person name="Cepicka I."/>
            <person name="Gallot-Lavallee L."/>
            <person name="Salas-Leiva D."/>
            <person name="Curtis B.A."/>
            <person name="Zahonova K."/>
            <person name="Pipaliya S."/>
            <person name="Dacks J."/>
            <person name="Roger A.J."/>
        </authorList>
    </citation>
    <scope>NUCLEOTIDE SEQUENCE</scope>
    <source>
        <strain evidence="9">Schooner1</strain>
    </source>
</reference>
<accession>A0ABQ8ZD76</accession>
<keyword evidence="6" id="KW-0175">Coiled coil</keyword>
<dbReference type="PANTHER" id="PTHR47808">
    <property type="entry name" value="INNER NUCLEAR MEMBRANE PROTEIN HEH2-RELATED"/>
    <property type="match status" value="1"/>
</dbReference>
<keyword evidence="4 7" id="KW-0472">Membrane</keyword>
<dbReference type="InterPro" id="IPR044780">
    <property type="entry name" value="Heh2/Src1"/>
</dbReference>
<dbReference type="Pfam" id="PF09402">
    <property type="entry name" value="MSC"/>
    <property type="match status" value="1"/>
</dbReference>
<name>A0ABQ8ZD76_9EUKA</name>
<gene>
    <name evidence="9" type="ORF">M0813_11902</name>
</gene>
<comment type="caution">
    <text evidence="9">The sequence shown here is derived from an EMBL/GenBank/DDBJ whole genome shotgun (WGS) entry which is preliminary data.</text>
</comment>
<dbReference type="InterPro" id="IPR018996">
    <property type="entry name" value="Man1/Src1-like_C"/>
</dbReference>
<comment type="subcellular location">
    <subcellularLocation>
        <location evidence="1">Nucleus membrane</location>
    </subcellularLocation>
</comment>
<evidence type="ECO:0000313" key="9">
    <source>
        <dbReference type="EMBL" id="KAJ6254855.1"/>
    </source>
</evidence>
<dbReference type="Proteomes" id="UP001150062">
    <property type="component" value="Unassembled WGS sequence"/>
</dbReference>
<evidence type="ECO:0000256" key="4">
    <source>
        <dbReference type="ARBA" id="ARBA00023136"/>
    </source>
</evidence>
<dbReference type="PANTHER" id="PTHR47808:SF2">
    <property type="entry name" value="LEM DOMAIN-CONTAINING PROTEIN 2"/>
    <property type="match status" value="1"/>
</dbReference>
<keyword evidence="5" id="KW-0539">Nucleus</keyword>
<feature type="transmembrane region" description="Helical" evidence="7">
    <location>
        <begin position="139"/>
        <end position="158"/>
    </location>
</feature>
<keyword evidence="10" id="KW-1185">Reference proteome</keyword>
<evidence type="ECO:0000256" key="5">
    <source>
        <dbReference type="ARBA" id="ARBA00023242"/>
    </source>
</evidence>
<dbReference type="EMBL" id="JAOAOG010000016">
    <property type="protein sequence ID" value="KAJ6254855.1"/>
    <property type="molecule type" value="Genomic_DNA"/>
</dbReference>
<protein>
    <submittedName>
        <fullName evidence="9">Inner nuclear membrane protein heh2-related</fullName>
    </submittedName>
</protein>
<proteinExistence type="predicted"/>